<evidence type="ECO:0000313" key="2">
    <source>
        <dbReference type="Proteomes" id="UP001172142"/>
    </source>
</evidence>
<protein>
    <submittedName>
        <fullName evidence="1">Uncharacterized protein</fullName>
    </submittedName>
</protein>
<dbReference type="EMBL" id="JAUJWU010000001">
    <property type="protein sequence ID" value="MDN7244558.1"/>
    <property type="molecule type" value="Genomic_DNA"/>
</dbReference>
<sequence>MMKKTWRQKKKTIPGRGIVFLQAVEKLSATFHFAPGRTLFAGGGLSLLARWRSLRGLRTRPIPAEVAAFRCIPLCFITFCDSLKPVIVLESFLLFIPALQIWSQPAEKTVLLLQRCAFRRKDLERLRLGARPRLKTYAPAALRASSQSLGLTNLGQCLHSWLAEYRLRENHQYKFQLFHQSEKNNS</sequence>
<organism evidence="1 2">
    <name type="scientific">Planococcus shenhongbingii</name>
    <dbReference type="NCBI Taxonomy" id="3058398"/>
    <lineage>
        <taxon>Bacteria</taxon>
        <taxon>Bacillati</taxon>
        <taxon>Bacillota</taxon>
        <taxon>Bacilli</taxon>
        <taxon>Bacillales</taxon>
        <taxon>Caryophanaceae</taxon>
        <taxon>Planococcus</taxon>
    </lineage>
</organism>
<gene>
    <name evidence="1" type="ORF">QWY13_03550</name>
</gene>
<comment type="caution">
    <text evidence="1">The sequence shown here is derived from an EMBL/GenBank/DDBJ whole genome shotgun (WGS) entry which is preliminary data.</text>
</comment>
<accession>A0ABT8N9I5</accession>
<proteinExistence type="predicted"/>
<dbReference type="Proteomes" id="UP001172142">
    <property type="component" value="Unassembled WGS sequence"/>
</dbReference>
<evidence type="ECO:0000313" key="1">
    <source>
        <dbReference type="EMBL" id="MDN7244558.1"/>
    </source>
</evidence>
<keyword evidence="2" id="KW-1185">Reference proteome</keyword>
<reference evidence="1 2" key="1">
    <citation type="submission" date="2023-07" db="EMBL/GenBank/DDBJ databases">
        <title>Novel species in genus Planococcus.</title>
        <authorList>
            <person name="Ning S."/>
        </authorList>
    </citation>
    <scope>NUCLEOTIDE SEQUENCE [LARGE SCALE GENOMIC DNA]</scope>
    <source>
        <strain evidence="1 2">N017</strain>
    </source>
</reference>
<name>A0ABT8N9I5_9BACL</name>